<proteinExistence type="inferred from homology"/>
<dbReference type="InterPro" id="IPR033954">
    <property type="entry name" value="DiS-bond_Isoase_DsbC/G"/>
</dbReference>
<evidence type="ECO:0000313" key="3">
    <source>
        <dbReference type="EMBL" id="TMP32759.1"/>
    </source>
</evidence>
<dbReference type="OrthoDB" id="12976at2"/>
<reference evidence="4" key="2">
    <citation type="submission" date="2019-06" db="EMBL/GenBank/DDBJ databases">
        <title>Co-occurence of chitin degradation, pigmentation and bioactivity in marine Pseudoalteromonas.</title>
        <authorList>
            <person name="Sonnenschein E.C."/>
            <person name="Bech P.K."/>
        </authorList>
    </citation>
    <scope>NUCLEOTIDE SEQUENCE [LARGE SCALE GENOMIC DNA]</scope>
    <source>
        <strain evidence="4">S2676</strain>
    </source>
</reference>
<comment type="function">
    <text evidence="1">Required for disulfide bond formation in some periplasmic proteins. Acts by transferring its disulfide bond to other proteins and is reduced in the process.</text>
</comment>
<feature type="signal peptide" evidence="1">
    <location>
        <begin position="1"/>
        <end position="23"/>
    </location>
</feature>
<dbReference type="PANTHER" id="PTHR35272">
    <property type="entry name" value="THIOL:DISULFIDE INTERCHANGE PROTEIN DSBC-RELATED"/>
    <property type="match status" value="1"/>
</dbReference>
<accession>A0A5S3WUY6</accession>
<reference evidence="3 4" key="1">
    <citation type="submission" date="2018-01" db="EMBL/GenBank/DDBJ databases">
        <authorList>
            <person name="Paulsen S."/>
            <person name="Gram L.K."/>
        </authorList>
    </citation>
    <scope>NUCLEOTIDE SEQUENCE [LARGE SCALE GENOMIC DNA]</scope>
    <source>
        <strain evidence="3 4">S2676</strain>
    </source>
</reference>
<comment type="caution">
    <text evidence="3">The sequence shown here is derived from an EMBL/GenBank/DDBJ whole genome shotgun (WGS) entry which is preliminary data.</text>
</comment>
<dbReference type="Gene3D" id="3.40.30.10">
    <property type="entry name" value="Glutaredoxin"/>
    <property type="match status" value="1"/>
</dbReference>
<dbReference type="InterPro" id="IPR036249">
    <property type="entry name" value="Thioredoxin-like_sf"/>
</dbReference>
<protein>
    <recommendedName>
        <fullName evidence="1">Thiol:disulfide interchange protein</fullName>
    </recommendedName>
</protein>
<keyword evidence="1" id="KW-0574">Periplasm</keyword>
<feature type="chain" id="PRO_5024486850" description="Thiol:disulfide interchange protein" evidence="1">
    <location>
        <begin position="24"/>
        <end position="257"/>
    </location>
</feature>
<feature type="domain" description="Thioredoxin-like fold" evidence="2">
    <location>
        <begin position="124"/>
        <end position="248"/>
    </location>
</feature>
<name>A0A5S3WUY6_9GAMM</name>
<evidence type="ECO:0000259" key="2">
    <source>
        <dbReference type="Pfam" id="PF13098"/>
    </source>
</evidence>
<organism evidence="3 4">
    <name type="scientific">Pseudoalteromonas rubra</name>
    <dbReference type="NCBI Taxonomy" id="43658"/>
    <lineage>
        <taxon>Bacteria</taxon>
        <taxon>Pseudomonadati</taxon>
        <taxon>Pseudomonadota</taxon>
        <taxon>Gammaproteobacteria</taxon>
        <taxon>Alteromonadales</taxon>
        <taxon>Pseudoalteromonadaceae</taxon>
        <taxon>Pseudoalteromonas</taxon>
    </lineage>
</organism>
<dbReference type="PANTHER" id="PTHR35272:SF3">
    <property type="entry name" value="THIOL:DISULFIDE INTERCHANGE PROTEIN DSBC"/>
    <property type="match status" value="1"/>
</dbReference>
<keyword evidence="1" id="KW-0676">Redox-active center</keyword>
<dbReference type="RefSeq" id="WP_138553277.1">
    <property type="nucleotide sequence ID" value="NZ_PNCH01000067.1"/>
</dbReference>
<dbReference type="InterPro" id="IPR012336">
    <property type="entry name" value="Thioredoxin-like_fold"/>
</dbReference>
<dbReference type="InterPro" id="IPR051470">
    <property type="entry name" value="Thiol:disulfide_interchange"/>
</dbReference>
<comment type="subcellular location">
    <subcellularLocation>
        <location evidence="1">Periplasm</location>
    </subcellularLocation>
</comment>
<dbReference type="SUPFAM" id="SSF52833">
    <property type="entry name" value="Thioredoxin-like"/>
    <property type="match status" value="1"/>
</dbReference>
<dbReference type="Pfam" id="PF13098">
    <property type="entry name" value="Thioredoxin_2"/>
    <property type="match status" value="1"/>
</dbReference>
<dbReference type="AlphaFoldDB" id="A0A5S3WUY6"/>
<comment type="similarity">
    <text evidence="1">Belongs to the thioredoxin family. DsbC subfamily.</text>
</comment>
<dbReference type="EMBL" id="PNCI01000002">
    <property type="protein sequence ID" value="TMP32759.1"/>
    <property type="molecule type" value="Genomic_DNA"/>
</dbReference>
<keyword evidence="1" id="KW-0732">Signal</keyword>
<evidence type="ECO:0000313" key="4">
    <source>
        <dbReference type="Proteomes" id="UP000310249"/>
    </source>
</evidence>
<dbReference type="CDD" id="cd03020">
    <property type="entry name" value="DsbA_DsbC_DsbG"/>
    <property type="match status" value="1"/>
</dbReference>
<dbReference type="Proteomes" id="UP000310249">
    <property type="component" value="Unassembled WGS sequence"/>
</dbReference>
<dbReference type="GO" id="GO:0042597">
    <property type="term" value="C:periplasmic space"/>
    <property type="evidence" value="ECO:0007669"/>
    <property type="project" value="UniProtKB-SubCell"/>
</dbReference>
<sequence length="257" mass="28380">MSLSCKFTTLLLGTALLSAPPLAAQSLSPASETPVTPMEKAKNKLRALTGTDIDFELHPYSDDFYRLTLGNEHLLLSKDGNYLFSGRVIDVRNRVDHIRKIQQIANRQGMANIPFEQLLTYPATDEKYSITVFTDIDCPYCRKFHKELPALNQLGVTVHYVMIPRGRAGSPAYEKTAATLCAKRPNEAMDAAMRSTPAPTENAACKHSLELQVKLAQTFGFQSTPTILLPNGEALPGYVPARELVARLENDRTANSD</sequence>
<gene>
    <name evidence="3" type="ORF">CWB99_01295</name>
</gene>
<evidence type="ECO:0000256" key="1">
    <source>
        <dbReference type="RuleBase" id="RU364038"/>
    </source>
</evidence>